<reference evidence="2 3" key="1">
    <citation type="journal article" date="2016" name="G3 (Bethesda)">
        <title>First Draft Assembly and Annotation of the Genome of a California Endemic Oak Quercus lobata Nee (Fagaceae).</title>
        <authorList>
            <person name="Sork V.L."/>
            <person name="Fitz-Gibbon S.T."/>
            <person name="Puiu D."/>
            <person name="Crepeau M."/>
            <person name="Gugger P.F."/>
            <person name="Sherman R."/>
            <person name="Stevens K."/>
            <person name="Langley C.H."/>
            <person name="Pellegrini M."/>
            <person name="Salzberg S.L."/>
        </authorList>
    </citation>
    <scope>NUCLEOTIDE SEQUENCE [LARGE SCALE GENOMIC DNA]</scope>
    <source>
        <strain evidence="2 3">cv. SW786</strain>
    </source>
</reference>
<evidence type="ECO:0000313" key="2">
    <source>
        <dbReference type="EnsemblPlants" id="QL11p009983:mrna"/>
    </source>
</evidence>
<accession>A0A7N2MVT3</accession>
<dbReference type="OMA" id="WNNAEEP"/>
<dbReference type="Pfam" id="PF03745">
    <property type="entry name" value="DUF309"/>
    <property type="match status" value="1"/>
</dbReference>
<protein>
    <recommendedName>
        <fullName evidence="4">TTHA0068-like domain protein</fullName>
    </recommendedName>
</protein>
<organism evidence="2 3">
    <name type="scientific">Quercus lobata</name>
    <name type="common">Valley oak</name>
    <dbReference type="NCBI Taxonomy" id="97700"/>
    <lineage>
        <taxon>Eukaryota</taxon>
        <taxon>Viridiplantae</taxon>
        <taxon>Streptophyta</taxon>
        <taxon>Embryophyta</taxon>
        <taxon>Tracheophyta</taxon>
        <taxon>Spermatophyta</taxon>
        <taxon>Magnoliopsida</taxon>
        <taxon>eudicotyledons</taxon>
        <taxon>Gunneridae</taxon>
        <taxon>Pentapetalae</taxon>
        <taxon>rosids</taxon>
        <taxon>fabids</taxon>
        <taxon>Fagales</taxon>
        <taxon>Fagaceae</taxon>
        <taxon>Quercus</taxon>
    </lineage>
</organism>
<feature type="region of interest" description="Disordered" evidence="1">
    <location>
        <begin position="27"/>
        <end position="47"/>
    </location>
</feature>
<dbReference type="SUPFAM" id="SSF140663">
    <property type="entry name" value="TTHA0068-like"/>
    <property type="match status" value="1"/>
</dbReference>
<dbReference type="FunCoup" id="A0A7N2MVT3">
    <property type="interactions" value="391"/>
</dbReference>
<dbReference type="InterPro" id="IPR023203">
    <property type="entry name" value="TTHA0068_sf"/>
</dbReference>
<dbReference type="EMBL" id="LRBV02000011">
    <property type="status" value="NOT_ANNOTATED_CDS"/>
    <property type="molecule type" value="Genomic_DNA"/>
</dbReference>
<gene>
    <name evidence="2" type="primary">LOC115967425</name>
</gene>
<dbReference type="InterPro" id="IPR005500">
    <property type="entry name" value="DUF309"/>
</dbReference>
<reference evidence="2" key="2">
    <citation type="submission" date="2021-01" db="UniProtKB">
        <authorList>
            <consortium name="EnsemblPlants"/>
        </authorList>
    </citation>
    <scope>IDENTIFICATION</scope>
</reference>
<evidence type="ECO:0000313" key="3">
    <source>
        <dbReference type="Proteomes" id="UP000594261"/>
    </source>
</evidence>
<keyword evidence="3" id="KW-1185">Reference proteome</keyword>
<sequence length="258" mass="29443">MAIPCASSLKIFPLSSFSRCFPPKADHDSSTFSSSPSPYVPKTHSEKPSKLIKNSFNSSFRLSYRFSAVEDDYDDDDTSDNCSFDEAVMLFNDREYYKCHDYLEALWNMAQEPTRTLIHGILQCAVGFHHLFNQNHKGAMMELGEGLCKLRKMNFVSGPFHQFEQEISAVLDFIYQTQIELAACTDDLCLTMNRSERSYQLLGGYGAGQRLYSLQSDPNQIVYIMFCPQRSNGTNMAPRVKLPILNATKEHLLAFEYR</sequence>
<dbReference type="Gramene" id="QL11p009983:mrna">
    <property type="protein sequence ID" value="QL11p009983:mrna"/>
    <property type="gene ID" value="QL11p009983"/>
</dbReference>
<dbReference type="OrthoDB" id="2020115at2759"/>
<evidence type="ECO:0000256" key="1">
    <source>
        <dbReference type="SAM" id="MobiDB-lite"/>
    </source>
</evidence>
<dbReference type="InParanoid" id="A0A7N2MVT3"/>
<dbReference type="Proteomes" id="UP000594261">
    <property type="component" value="Chromosome 11"/>
</dbReference>
<proteinExistence type="predicted"/>
<dbReference type="EnsemblPlants" id="QL11p009983:mrna">
    <property type="protein sequence ID" value="QL11p009983:mrna"/>
    <property type="gene ID" value="QL11p009983"/>
</dbReference>
<name>A0A7N2MVT3_QUELO</name>
<dbReference type="PANTHER" id="PTHR34796:SF1">
    <property type="entry name" value="EXPRESSED PROTEIN"/>
    <property type="match status" value="1"/>
</dbReference>
<dbReference type="PANTHER" id="PTHR34796">
    <property type="entry name" value="EXPRESSED PROTEIN"/>
    <property type="match status" value="1"/>
</dbReference>
<dbReference type="RefSeq" id="XP_030942375.1">
    <property type="nucleotide sequence ID" value="XM_031086515.1"/>
</dbReference>
<dbReference type="Gene3D" id="1.10.3450.10">
    <property type="entry name" value="TTHA0068-like"/>
    <property type="match status" value="1"/>
</dbReference>
<evidence type="ECO:0008006" key="4">
    <source>
        <dbReference type="Google" id="ProtNLM"/>
    </source>
</evidence>
<dbReference type="AlphaFoldDB" id="A0A7N2MVT3"/>
<dbReference type="KEGG" id="qlo:115967425"/>
<dbReference type="GeneID" id="115967425"/>